<evidence type="ECO:0000313" key="6">
    <source>
        <dbReference type="Proteomes" id="UP001139721"/>
    </source>
</evidence>
<comment type="cofactor">
    <cofactor evidence="1">
        <name>Mg(2+)</name>
        <dbReference type="ChEBI" id="CHEBI:18420"/>
    </cofactor>
</comment>
<evidence type="ECO:0000259" key="4">
    <source>
        <dbReference type="PROSITE" id="PS51462"/>
    </source>
</evidence>
<evidence type="ECO:0000256" key="3">
    <source>
        <dbReference type="RuleBase" id="RU003476"/>
    </source>
</evidence>
<dbReference type="InterPro" id="IPR020084">
    <property type="entry name" value="NUDIX_hydrolase_CS"/>
</dbReference>
<evidence type="ECO:0000313" key="5">
    <source>
        <dbReference type="EMBL" id="MCL9684352.1"/>
    </source>
</evidence>
<name>A0A9X2ICF0_9GAMM</name>
<feature type="domain" description="Nudix hydrolase" evidence="4">
    <location>
        <begin position="17"/>
        <end position="140"/>
    </location>
</feature>
<dbReference type="Pfam" id="PF00293">
    <property type="entry name" value="NUDIX"/>
    <property type="match status" value="1"/>
</dbReference>
<dbReference type="AlphaFoldDB" id="A0A9X2ICF0"/>
<sequence>MRIYHVVKNIVFSLLAKRTVGVRILLIKDEKILLVKHTYQPDWYTIGGGVESGETPRQAIERELQEEVGVVLNAPPELFSVYYSRNEKRDDYIIFYIGHAGAQELVTSSEIAEQQWFPANQLPPDLSPATRRRIQEYFKEIEISERW</sequence>
<dbReference type="EMBL" id="JAJKBJ010000010">
    <property type="protein sequence ID" value="MCL9684352.1"/>
    <property type="molecule type" value="Genomic_DNA"/>
</dbReference>
<dbReference type="PANTHER" id="PTHR43046">
    <property type="entry name" value="GDP-MANNOSE MANNOSYL HYDROLASE"/>
    <property type="match status" value="1"/>
</dbReference>
<gene>
    <name evidence="5" type="ORF">LOX96_09625</name>
</gene>
<dbReference type="InterPro" id="IPR020476">
    <property type="entry name" value="Nudix_hydrolase"/>
</dbReference>
<keyword evidence="2 3" id="KW-0378">Hydrolase</keyword>
<dbReference type="InterPro" id="IPR000086">
    <property type="entry name" value="NUDIX_hydrolase_dom"/>
</dbReference>
<accession>A0A9X2ICF0</accession>
<dbReference type="PROSITE" id="PS00893">
    <property type="entry name" value="NUDIX_BOX"/>
    <property type="match status" value="1"/>
</dbReference>
<comment type="similarity">
    <text evidence="3">Belongs to the Nudix hydrolase family.</text>
</comment>
<dbReference type="PROSITE" id="PS51462">
    <property type="entry name" value="NUDIX"/>
    <property type="match status" value="1"/>
</dbReference>
<dbReference type="PRINTS" id="PR00502">
    <property type="entry name" value="NUDIXFAMILY"/>
</dbReference>
<evidence type="ECO:0000256" key="2">
    <source>
        <dbReference type="ARBA" id="ARBA00022801"/>
    </source>
</evidence>
<dbReference type="PANTHER" id="PTHR43046:SF14">
    <property type="entry name" value="MUTT_NUDIX FAMILY PROTEIN"/>
    <property type="match status" value="1"/>
</dbReference>
<dbReference type="Gene3D" id="3.90.79.10">
    <property type="entry name" value="Nucleoside Triphosphate Pyrophosphohydrolase"/>
    <property type="match status" value="1"/>
</dbReference>
<organism evidence="5 6">
    <name type="scientific">Legionella maioricensis</name>
    <dbReference type="NCBI Taxonomy" id="2896528"/>
    <lineage>
        <taxon>Bacteria</taxon>
        <taxon>Pseudomonadati</taxon>
        <taxon>Pseudomonadota</taxon>
        <taxon>Gammaproteobacteria</taxon>
        <taxon>Legionellales</taxon>
        <taxon>Legionellaceae</taxon>
        <taxon>Legionella</taxon>
    </lineage>
</organism>
<evidence type="ECO:0000256" key="1">
    <source>
        <dbReference type="ARBA" id="ARBA00001946"/>
    </source>
</evidence>
<reference evidence="5" key="1">
    <citation type="submission" date="2021-11" db="EMBL/GenBank/DDBJ databases">
        <title>Legionella maioricencis sp. nov., a new species isolated from hot water samples in Mallorca.</title>
        <authorList>
            <person name="Crespi S."/>
            <person name="Drasar V."/>
            <person name="Salva-Serra F."/>
            <person name="Jaen-Luchoro D."/>
            <person name="Pineiro-Iglesias B."/>
            <person name="Aliaga F."/>
            <person name="Fernandez-Juarez V."/>
            <person name="Coll G."/>
            <person name="Moore E.R.B."/>
            <person name="Bennasar-Figueras A."/>
        </authorList>
    </citation>
    <scope>NUCLEOTIDE SEQUENCE</scope>
    <source>
        <strain evidence="5">HCPI-6</strain>
    </source>
</reference>
<protein>
    <submittedName>
        <fullName evidence="5">NUDIX domain-containing protein</fullName>
    </submittedName>
</protein>
<comment type="caution">
    <text evidence="5">The sequence shown here is derived from an EMBL/GenBank/DDBJ whole genome shotgun (WGS) entry which is preliminary data.</text>
</comment>
<proteinExistence type="inferred from homology"/>
<dbReference type="GO" id="GO:0016787">
    <property type="term" value="F:hydrolase activity"/>
    <property type="evidence" value="ECO:0007669"/>
    <property type="project" value="UniProtKB-KW"/>
</dbReference>
<dbReference type="Proteomes" id="UP001139721">
    <property type="component" value="Unassembled WGS sequence"/>
</dbReference>
<dbReference type="InterPro" id="IPR015797">
    <property type="entry name" value="NUDIX_hydrolase-like_dom_sf"/>
</dbReference>
<keyword evidence="6" id="KW-1185">Reference proteome</keyword>
<dbReference type="RefSeq" id="WP_250424043.1">
    <property type="nucleotide sequence ID" value="NZ_JAJKBJ010000010.1"/>
</dbReference>
<dbReference type="SUPFAM" id="SSF55811">
    <property type="entry name" value="Nudix"/>
    <property type="match status" value="1"/>
</dbReference>